<dbReference type="AlphaFoldDB" id="A0A0A1UIL2"/>
<dbReference type="InterPro" id="IPR041078">
    <property type="entry name" value="Plavaka"/>
</dbReference>
<protein>
    <recommendedName>
        <fullName evidence="4">Zn-finger protein</fullName>
    </recommendedName>
</protein>
<name>A0A0A1UIL2_9AGAM</name>
<organism evidence="2 3">
    <name type="scientific">Rhizoctonia solani AG-3 Rhs1AP</name>
    <dbReference type="NCBI Taxonomy" id="1086054"/>
    <lineage>
        <taxon>Eukaryota</taxon>
        <taxon>Fungi</taxon>
        <taxon>Dikarya</taxon>
        <taxon>Basidiomycota</taxon>
        <taxon>Agaricomycotina</taxon>
        <taxon>Agaricomycetes</taxon>
        <taxon>Cantharellales</taxon>
        <taxon>Ceratobasidiaceae</taxon>
        <taxon>Rhizoctonia</taxon>
    </lineage>
</organism>
<reference evidence="3" key="1">
    <citation type="journal article" date="2014" name="Genome Announc.">
        <title>Draft genome sequence of the plant-pathogenic soil fungus Rhizoctonia solani anastomosis group 3 strain Rhs1AP.</title>
        <authorList>
            <person name="Cubeta M.A."/>
            <person name="Thomas E."/>
            <person name="Dean R.A."/>
            <person name="Jabaji S."/>
            <person name="Neate S.M."/>
            <person name="Tavantzis S."/>
            <person name="Toda T."/>
            <person name="Vilgalys R."/>
            <person name="Bharathan N."/>
            <person name="Fedorova-Abrams N."/>
            <person name="Pakala S.B."/>
            <person name="Pakala S.M."/>
            <person name="Zafar N."/>
            <person name="Joardar V."/>
            <person name="Losada L."/>
            <person name="Nierman W.C."/>
        </authorList>
    </citation>
    <scope>NUCLEOTIDE SEQUENCE [LARGE SCALE GENOMIC DNA]</scope>
    <source>
        <strain evidence="3">AG-3</strain>
    </source>
</reference>
<gene>
    <name evidence="2" type="ORF">RSOL_236950</name>
</gene>
<dbReference type="Pfam" id="PF18759">
    <property type="entry name" value="Plavaka"/>
    <property type="match status" value="1"/>
</dbReference>
<evidence type="ECO:0008006" key="4">
    <source>
        <dbReference type="Google" id="ProtNLM"/>
    </source>
</evidence>
<evidence type="ECO:0000256" key="1">
    <source>
        <dbReference type="SAM" id="MobiDB-lite"/>
    </source>
</evidence>
<comment type="caution">
    <text evidence="2">The sequence shown here is derived from an EMBL/GenBank/DDBJ whole genome shotgun (WGS) entry which is preliminary data.</text>
</comment>
<feature type="compositionally biased region" description="Acidic residues" evidence="1">
    <location>
        <begin position="1"/>
        <end position="12"/>
    </location>
</feature>
<feature type="region of interest" description="Disordered" evidence="1">
    <location>
        <begin position="1"/>
        <end position="44"/>
    </location>
</feature>
<accession>A0A0A1UIL2</accession>
<sequence length="933" mass="107610">MMDENLGSEELNDAPNAFGPFQSDLPARGIPGPKGSNYRILESEDNAPPVSNMAGLRYDARQKIWIEDYPVRTAGMPIRKATQEEIAKYLVGEPGDIGQLSDPDNFEIAEFMLQSGLSVKERERFLNLGKFKQQMPWASDHMMMQDIKKLPHRSKCKPYYYTFEGTKGERTEEAWYRNGLDALREVLSILPLRDDYHFRPEKCYTTPTKENRQYSEAWRAQAMWNTQVNQQATVVQYMIAMDQTPLTGFCGNKKAHPVYFTIGNLPKAIRRTHSHRAVVLLGYLPVPDMDCEPNATKARDIRWKLFNDCIRDMLKPLTDAEREGVEIVCADGNVRPIYPVLSASIADFPEQCKNACIIGSYCPLCLVHKDKKGDWHPNVPLREKTATLQAISEHRREGSANFIDFGLHDQWPWWSRHTYLDIGTMHTPDLLHQLHKGVFKDHLMEWLEQMLGSSTMDSRYQAMPKYHRLRHFKRGISKLSRTTGREAKEMMKVILPAVSDASPQVIEASRALLEFIYLAHSSTLTENELCKMDQQLAKFHQCKGAFVKWLKTERGYHNIAKIHALQHYTHSIRMLGTPDGYNTELPERLHIDLTKAGFRASNKVDGTELEQMTDYIQRMDTLAMHRAYLDFQARPVDFDDESDTESNTEEDPEDFSQGCLVQKVVKNREPVVEINGNNGDQQRADFSLGVDLQAYYPSPNIVTSKQRTECVTVEHLITAHRMPDLRKNIAKFFDGLDNPYPRIDLPSDTKISIWTSARLFHEPLPFKPLEPLKVDKVRAYPAKVDSMKRVRRIAHFDTVLILAYPEKQGIHRYRAARVRAIFELPKKLHEYYPHKLVYVDWFNPFGQSRIQYLDTYGTKLSLDRAQNQQSSVLPLAAVQMTCHLGPRFGTIDKDIQLTRDTDIFDVCNSFMANQFASYHMFELMEHWARTTSE</sequence>
<proteinExistence type="predicted"/>
<evidence type="ECO:0000313" key="3">
    <source>
        <dbReference type="Proteomes" id="UP000030108"/>
    </source>
</evidence>
<evidence type="ECO:0000313" key="2">
    <source>
        <dbReference type="EMBL" id="EUC58196.1"/>
    </source>
</evidence>
<dbReference type="Proteomes" id="UP000030108">
    <property type="component" value="Unassembled WGS sequence"/>
</dbReference>
<dbReference type="EMBL" id="JATN01000321">
    <property type="protein sequence ID" value="EUC58196.1"/>
    <property type="molecule type" value="Genomic_DNA"/>
</dbReference>